<dbReference type="Proteomes" id="UP000630718">
    <property type="component" value="Unassembled WGS sequence"/>
</dbReference>
<gene>
    <name evidence="2" type="ORF">GCM10018772_17260</name>
</gene>
<organism evidence="2 3">
    <name type="scientific">Streptomyces fumanus</name>
    <dbReference type="NCBI Taxonomy" id="67302"/>
    <lineage>
        <taxon>Bacteria</taxon>
        <taxon>Bacillati</taxon>
        <taxon>Actinomycetota</taxon>
        <taxon>Actinomycetes</taxon>
        <taxon>Kitasatosporales</taxon>
        <taxon>Streptomycetaceae</taxon>
        <taxon>Streptomyces</taxon>
    </lineage>
</organism>
<sequence length="119" mass="12808">MFHLPIPPAISGPQIVPTPNTALRRLTATTLSDPNPRANAVFSDKAKPPYPHPVTAAKAENVSQEELRAIPAAPQTKHSNIAAMALRGASLLPVAPRNMVAARAPPLYQVTMRLPLPWR</sequence>
<comment type="caution">
    <text evidence="2">The sequence shown here is derived from an EMBL/GenBank/DDBJ whole genome shotgun (WGS) entry which is preliminary data.</text>
</comment>
<protein>
    <submittedName>
        <fullName evidence="2">Uncharacterized protein</fullName>
    </submittedName>
</protein>
<proteinExistence type="predicted"/>
<feature type="region of interest" description="Disordered" evidence="1">
    <location>
        <begin position="31"/>
        <end position="51"/>
    </location>
</feature>
<keyword evidence="3" id="KW-1185">Reference proteome</keyword>
<evidence type="ECO:0000256" key="1">
    <source>
        <dbReference type="SAM" id="MobiDB-lite"/>
    </source>
</evidence>
<evidence type="ECO:0000313" key="2">
    <source>
        <dbReference type="EMBL" id="GHE93975.1"/>
    </source>
</evidence>
<evidence type="ECO:0000313" key="3">
    <source>
        <dbReference type="Proteomes" id="UP000630718"/>
    </source>
</evidence>
<dbReference type="EMBL" id="BNBI01000003">
    <property type="protein sequence ID" value="GHE93975.1"/>
    <property type="molecule type" value="Genomic_DNA"/>
</dbReference>
<reference evidence="2" key="2">
    <citation type="submission" date="2020-09" db="EMBL/GenBank/DDBJ databases">
        <authorList>
            <person name="Sun Q."/>
            <person name="Ohkuma M."/>
        </authorList>
    </citation>
    <scope>NUCLEOTIDE SEQUENCE</scope>
    <source>
        <strain evidence="2">JCM 4477</strain>
    </source>
</reference>
<reference evidence="2" key="1">
    <citation type="journal article" date="2014" name="Int. J. Syst. Evol. Microbiol.">
        <title>Complete genome sequence of Corynebacterium casei LMG S-19264T (=DSM 44701T), isolated from a smear-ripened cheese.</title>
        <authorList>
            <consortium name="US DOE Joint Genome Institute (JGI-PGF)"/>
            <person name="Walter F."/>
            <person name="Albersmeier A."/>
            <person name="Kalinowski J."/>
            <person name="Ruckert C."/>
        </authorList>
    </citation>
    <scope>NUCLEOTIDE SEQUENCE</scope>
    <source>
        <strain evidence="2">JCM 4477</strain>
    </source>
</reference>
<dbReference type="AlphaFoldDB" id="A0A919AA25"/>
<accession>A0A919AA25</accession>
<name>A0A919AA25_9ACTN</name>